<dbReference type="AlphaFoldDB" id="A0A8H6CFV2"/>
<dbReference type="GeneID" id="59329963"/>
<dbReference type="Proteomes" id="UP000593566">
    <property type="component" value="Unassembled WGS sequence"/>
</dbReference>
<protein>
    <submittedName>
        <fullName evidence="1">Uncharacterized protein</fullName>
    </submittedName>
</protein>
<sequence length="144" mass="15945">MALPPNSFFVTTDIAHESSLLEAFVGEKLLRLYKIDIPIFASGVINNSADMGPATVPDEVVAILIMQQEMPPVIYTHKNDSGFFVTEGLSGRPQQSFVLLVNCGYSQGCTIEGKVQVRLFHPANTIARETFLRHKFYEALSVKL</sequence>
<accession>A0A8H6CFV2</accession>
<dbReference type="RefSeq" id="XP_037151896.1">
    <property type="nucleotide sequence ID" value="XM_037292477.1"/>
</dbReference>
<comment type="caution">
    <text evidence="1">The sequence shown here is derived from an EMBL/GenBank/DDBJ whole genome shotgun (WGS) entry which is preliminary data.</text>
</comment>
<name>A0A8H6CFV2_9LECA</name>
<gene>
    <name evidence="1" type="ORF">HO133_001547</name>
</gene>
<dbReference type="EMBL" id="JACCJB010000012">
    <property type="protein sequence ID" value="KAF6222461.1"/>
    <property type="molecule type" value="Genomic_DNA"/>
</dbReference>
<keyword evidence="2" id="KW-1185">Reference proteome</keyword>
<proteinExistence type="predicted"/>
<organism evidence="1 2">
    <name type="scientific">Letharia lupina</name>
    <dbReference type="NCBI Taxonomy" id="560253"/>
    <lineage>
        <taxon>Eukaryota</taxon>
        <taxon>Fungi</taxon>
        <taxon>Dikarya</taxon>
        <taxon>Ascomycota</taxon>
        <taxon>Pezizomycotina</taxon>
        <taxon>Lecanoromycetes</taxon>
        <taxon>OSLEUM clade</taxon>
        <taxon>Lecanoromycetidae</taxon>
        <taxon>Lecanorales</taxon>
        <taxon>Lecanorineae</taxon>
        <taxon>Parmeliaceae</taxon>
        <taxon>Letharia</taxon>
    </lineage>
</organism>
<evidence type="ECO:0000313" key="1">
    <source>
        <dbReference type="EMBL" id="KAF6222461.1"/>
    </source>
</evidence>
<evidence type="ECO:0000313" key="2">
    <source>
        <dbReference type="Proteomes" id="UP000593566"/>
    </source>
</evidence>
<reference evidence="1 2" key="1">
    <citation type="journal article" date="2020" name="Genomics">
        <title>Complete, high-quality genomes from long-read metagenomic sequencing of two wolf lichen thalli reveals enigmatic genome architecture.</title>
        <authorList>
            <person name="McKenzie S.K."/>
            <person name="Walston R.F."/>
            <person name="Allen J.L."/>
        </authorList>
    </citation>
    <scope>NUCLEOTIDE SEQUENCE [LARGE SCALE GENOMIC DNA]</scope>
    <source>
        <strain evidence="1">WasteWater1</strain>
    </source>
</reference>